<dbReference type="PANTHER" id="PTHR13102">
    <property type="entry name" value="NUCLEOLAR PROTEIN 9"/>
    <property type="match status" value="1"/>
</dbReference>
<evidence type="ECO:0000313" key="9">
    <source>
        <dbReference type="Proteomes" id="UP000800093"/>
    </source>
</evidence>
<dbReference type="GO" id="GO:0030688">
    <property type="term" value="C:preribosome, small subunit precursor"/>
    <property type="evidence" value="ECO:0007669"/>
    <property type="project" value="TreeGrafter"/>
</dbReference>
<dbReference type="GO" id="GO:0000472">
    <property type="term" value="P:endonucleolytic cleavage to generate mature 5'-end of SSU-rRNA from (SSU-rRNA, 5.8S rRNA, LSU-rRNA)"/>
    <property type="evidence" value="ECO:0007669"/>
    <property type="project" value="TreeGrafter"/>
</dbReference>
<reference evidence="9" key="1">
    <citation type="journal article" date="2020" name="Stud. Mycol.">
        <title>101 Dothideomycetes genomes: A test case for predicting lifestyles and emergence of pathogens.</title>
        <authorList>
            <person name="Haridas S."/>
            <person name="Albert R."/>
            <person name="Binder M."/>
            <person name="Bloem J."/>
            <person name="LaButti K."/>
            <person name="Salamov A."/>
            <person name="Andreopoulos B."/>
            <person name="Baker S."/>
            <person name="Barry K."/>
            <person name="Bills G."/>
            <person name="Bluhm B."/>
            <person name="Cannon C."/>
            <person name="Castanera R."/>
            <person name="Culley D."/>
            <person name="Daum C."/>
            <person name="Ezra D."/>
            <person name="Gonzalez J."/>
            <person name="Henrissat B."/>
            <person name="Kuo A."/>
            <person name="Liang C."/>
            <person name="Lipzen A."/>
            <person name="Lutzoni F."/>
            <person name="Magnuson J."/>
            <person name="Mondo S."/>
            <person name="Nolan M."/>
            <person name="Ohm R."/>
            <person name="Pangilinan J."/>
            <person name="Park H.-J."/>
            <person name="Ramirez L."/>
            <person name="Alfaro M."/>
            <person name="Sun H."/>
            <person name="Tritt A."/>
            <person name="Yoshinaga Y."/>
            <person name="Zwiers L.-H."/>
            <person name="Turgeon B."/>
            <person name="Goodwin S."/>
            <person name="Spatafora J."/>
            <person name="Crous P."/>
            <person name="Grigoriev I."/>
        </authorList>
    </citation>
    <scope>NUCLEOTIDE SEQUENCE [LARGE SCALE GENOMIC DNA]</scope>
    <source>
        <strain evidence="9">CBS 304.66</strain>
    </source>
</reference>
<dbReference type="EMBL" id="ML986590">
    <property type="protein sequence ID" value="KAF2267639.1"/>
    <property type="molecule type" value="Genomic_DNA"/>
</dbReference>
<evidence type="ECO:0000256" key="2">
    <source>
        <dbReference type="ARBA" id="ARBA00016427"/>
    </source>
</evidence>
<dbReference type="GO" id="GO:0005730">
    <property type="term" value="C:nucleolus"/>
    <property type="evidence" value="ECO:0007669"/>
    <property type="project" value="UniProtKB-SubCell"/>
</dbReference>
<feature type="region of interest" description="Disordered" evidence="7">
    <location>
        <begin position="672"/>
        <end position="721"/>
    </location>
</feature>
<dbReference type="InterPro" id="IPR040000">
    <property type="entry name" value="NOP9"/>
</dbReference>
<dbReference type="GO" id="GO:0000447">
    <property type="term" value="P:endonucleolytic cleavage in ITS1 to separate SSU-rRNA from 5.8S rRNA and LSU-rRNA from tricistronic rRNA transcript (SSU-rRNA, 5.8S rRNA, LSU-rRNA)"/>
    <property type="evidence" value="ECO:0007669"/>
    <property type="project" value="TreeGrafter"/>
</dbReference>
<dbReference type="GO" id="GO:0000480">
    <property type="term" value="P:endonucleolytic cleavage in 5'-ETS of tricistronic rRNA transcript (SSU-rRNA, 5.8S rRNA, LSU-rRNA)"/>
    <property type="evidence" value="ECO:0007669"/>
    <property type="project" value="TreeGrafter"/>
</dbReference>
<evidence type="ECO:0000256" key="5">
    <source>
        <dbReference type="ARBA" id="ARBA00030932"/>
    </source>
</evidence>
<keyword evidence="9" id="KW-1185">Reference proteome</keyword>
<dbReference type="InterPro" id="IPR016024">
    <property type="entry name" value="ARM-type_fold"/>
</dbReference>
<dbReference type="OrthoDB" id="392571at2759"/>
<dbReference type="AlphaFoldDB" id="A0A9P4KEB8"/>
<dbReference type="InterPro" id="IPR011989">
    <property type="entry name" value="ARM-like"/>
</dbReference>
<dbReference type="InterPro" id="IPR001313">
    <property type="entry name" value="Pumilio_RNA-bd_rpt"/>
</dbReference>
<feature type="region of interest" description="Disordered" evidence="7">
    <location>
        <begin position="637"/>
        <end position="656"/>
    </location>
</feature>
<comment type="caution">
    <text evidence="8">The sequence shown here is derived from an EMBL/GenBank/DDBJ whole genome shotgun (WGS) entry which is preliminary data.</text>
</comment>
<organism evidence="8 9">
    <name type="scientific">Lojkania enalia</name>
    <dbReference type="NCBI Taxonomy" id="147567"/>
    <lineage>
        <taxon>Eukaryota</taxon>
        <taxon>Fungi</taxon>
        <taxon>Dikarya</taxon>
        <taxon>Ascomycota</taxon>
        <taxon>Pezizomycotina</taxon>
        <taxon>Dothideomycetes</taxon>
        <taxon>Pleosporomycetidae</taxon>
        <taxon>Pleosporales</taxon>
        <taxon>Pleosporales incertae sedis</taxon>
        <taxon>Lojkania</taxon>
    </lineage>
</organism>
<dbReference type="GO" id="GO:0030686">
    <property type="term" value="C:90S preribosome"/>
    <property type="evidence" value="ECO:0007669"/>
    <property type="project" value="TreeGrafter"/>
</dbReference>
<evidence type="ECO:0000256" key="3">
    <source>
        <dbReference type="ARBA" id="ARBA00022737"/>
    </source>
</evidence>
<dbReference type="GO" id="GO:0000056">
    <property type="term" value="P:ribosomal small subunit export from nucleus"/>
    <property type="evidence" value="ECO:0007669"/>
    <property type="project" value="TreeGrafter"/>
</dbReference>
<feature type="compositionally biased region" description="Basic and acidic residues" evidence="7">
    <location>
        <begin position="10"/>
        <end position="35"/>
    </location>
</feature>
<evidence type="ECO:0000256" key="7">
    <source>
        <dbReference type="SAM" id="MobiDB-lite"/>
    </source>
</evidence>
<comment type="function">
    <text evidence="4">RNA-binding nucleolar protein required for pre-rRNA processing. Involved in production of 18S rRNA and assembly of small ribosomal subunit.</text>
</comment>
<dbReference type="SUPFAM" id="SSF48371">
    <property type="entry name" value="ARM repeat"/>
    <property type="match status" value="1"/>
</dbReference>
<dbReference type="GO" id="GO:0003723">
    <property type="term" value="F:RNA binding"/>
    <property type="evidence" value="ECO:0007669"/>
    <property type="project" value="InterPro"/>
</dbReference>
<feature type="region of interest" description="Disordered" evidence="7">
    <location>
        <begin position="1"/>
        <end position="39"/>
    </location>
</feature>
<evidence type="ECO:0000313" key="8">
    <source>
        <dbReference type="EMBL" id="KAF2267639.1"/>
    </source>
</evidence>
<keyword evidence="3" id="KW-0677">Repeat</keyword>
<gene>
    <name evidence="8" type="ORF">CC78DRAFT_456882</name>
</gene>
<evidence type="ECO:0000256" key="4">
    <source>
        <dbReference type="ARBA" id="ARBA00024893"/>
    </source>
</evidence>
<name>A0A9P4KEB8_9PLEO</name>
<dbReference type="Proteomes" id="UP000800093">
    <property type="component" value="Unassembled WGS sequence"/>
</dbReference>
<dbReference type="Gene3D" id="1.25.10.10">
    <property type="entry name" value="Leucine-rich Repeat Variant"/>
    <property type="match status" value="2"/>
</dbReference>
<feature type="compositionally biased region" description="Basic and acidic residues" evidence="7">
    <location>
        <begin position="712"/>
        <end position="721"/>
    </location>
</feature>
<evidence type="ECO:0000256" key="6">
    <source>
        <dbReference type="ARBA" id="ARBA00031929"/>
    </source>
</evidence>
<accession>A0A9P4KEB8</accession>
<evidence type="ECO:0000256" key="1">
    <source>
        <dbReference type="ARBA" id="ARBA00004604"/>
    </source>
</evidence>
<sequence>MPKEHKKRGRREEQKKRKRGLEDHSHDSKKPKTSPEPEQQYIPLDHDLFQDEAIDGVTRPGALPFYGMLTEDEQEYFRKADEMLELNQFADPEERSLFLENVYQEAGGKELKIANSQSCSRLMERLILLSTVDQLRSLFKAFRGQFLHLVQHRFASHCCEALFIHAAPLVTKDIAKAELIKTPPSSDESLHDTMETLFLDTLGELEGQMGYLMMDRFASHVLRVLMVVLSGLPLVKLNNKKSVVQSKRKEKITVAGGERAIEATLEKRIVPQSFVDALEKVIEDSLAGLDSKYLRALATHQTGNPTLQLLLQLELSHFGKTRAKDEKSIIHRLLPDDPIVEGTESASFINGLVYDTIGSRLLETIIEFAPGKMFKTIYGEFFKSRIGSLARNEIASYVAGKILERLGKDDLQEAMRQIVDQIPNLVERNRTNTVKTLIERCAVRGVDMIPIKAQLELAYSGSNGFEITRMLKLTESPSEDSKLDTKHMQPPPEKVHGSLLAQAMISVPGPLGNLIFDSIAKLGAPLSLNVARDPIASRALQAAITSTNATVIFRRKVIQQFYGHIGELALDPAGSRVIDAIWDGTSNLVFIRERIAEELAENEASLRESYVGRAVWKNWQMDLYKRRRGEWIKVSKKEGGNDGFQPFPEDIGDDRRLHKNGRHLTAIELARQKHAAAKAEQQKKEKKDSKGLKKDISRTKRELHGKTPPNSKGKEKAPVMA</sequence>
<dbReference type="PANTHER" id="PTHR13102:SF0">
    <property type="entry name" value="NUCLEOLAR PROTEIN 9"/>
    <property type="match status" value="1"/>
</dbReference>
<protein>
    <recommendedName>
        <fullName evidence="2">Nucleolar protein 9</fullName>
    </recommendedName>
    <alternativeName>
        <fullName evidence="5 6">Pumilio domain-containing protein NOP9</fullName>
    </alternativeName>
</protein>
<dbReference type="SMART" id="SM00025">
    <property type="entry name" value="Pumilio"/>
    <property type="match status" value="7"/>
</dbReference>
<proteinExistence type="predicted"/>
<comment type="subcellular location">
    <subcellularLocation>
        <location evidence="1">Nucleus</location>
        <location evidence="1">Nucleolus</location>
    </subcellularLocation>
</comment>
<feature type="compositionally biased region" description="Basic and acidic residues" evidence="7">
    <location>
        <begin position="680"/>
        <end position="705"/>
    </location>
</feature>
<dbReference type="Pfam" id="PF22493">
    <property type="entry name" value="PUF_NOP9"/>
    <property type="match status" value="1"/>
</dbReference>